<dbReference type="PROSITE" id="PS01124">
    <property type="entry name" value="HTH_ARAC_FAMILY_2"/>
    <property type="match status" value="1"/>
</dbReference>
<keyword evidence="4" id="KW-1133">Transmembrane helix</keyword>
<feature type="transmembrane region" description="Helical" evidence="4">
    <location>
        <begin position="99"/>
        <end position="119"/>
    </location>
</feature>
<feature type="transmembrane region" description="Helical" evidence="4">
    <location>
        <begin position="6"/>
        <end position="26"/>
    </location>
</feature>
<evidence type="ECO:0000259" key="5">
    <source>
        <dbReference type="PROSITE" id="PS01124"/>
    </source>
</evidence>
<gene>
    <name evidence="6" type="ORF">MMF97_11905</name>
</gene>
<protein>
    <submittedName>
        <fullName evidence="6">AraC family transcriptional regulator</fullName>
    </submittedName>
</protein>
<dbReference type="InterPro" id="IPR018060">
    <property type="entry name" value="HTH_AraC"/>
</dbReference>
<proteinExistence type="predicted"/>
<feature type="domain" description="HTH araC/xylS-type" evidence="5">
    <location>
        <begin position="270"/>
        <end position="378"/>
    </location>
</feature>
<dbReference type="PANTHER" id="PTHR43280">
    <property type="entry name" value="ARAC-FAMILY TRANSCRIPTIONAL REGULATOR"/>
    <property type="match status" value="1"/>
</dbReference>
<evidence type="ECO:0000256" key="2">
    <source>
        <dbReference type="ARBA" id="ARBA00023125"/>
    </source>
</evidence>
<dbReference type="Pfam" id="PF12833">
    <property type="entry name" value="HTH_18"/>
    <property type="match status" value="1"/>
</dbReference>
<dbReference type="InterPro" id="IPR020449">
    <property type="entry name" value="Tscrpt_reg_AraC-type_HTH"/>
</dbReference>
<keyword evidence="7" id="KW-1185">Reference proteome</keyword>
<feature type="transmembrane region" description="Helical" evidence="4">
    <location>
        <begin position="180"/>
        <end position="206"/>
    </location>
</feature>
<comment type="caution">
    <text evidence="6">The sequence shown here is derived from an EMBL/GenBank/DDBJ whole genome shotgun (WGS) entry which is preliminary data.</text>
</comment>
<sequence>MDKFNFLHLVSSIGIFMVLLLALFLITVKTKHRLSNCLLAFFLFANAVDAIKFLTQEFPVNHINLEAFRWTINYLVPASFYLYVLSVCYANFRLKPKHLLHTIPFVAFNLYLMWGIYFVDRTSKINFINGMLDKPLMQFFYFLFELLFQVYFIASFLTIRKSKTVYLENYTNPNISQLNALYKITILYYALHFIVLIRWLVTFIFGWGEVEIRAWIVCIDGFAFLFCTCWYLFVALNKPEFFRGVDADLKPITDVVAKQKNSPLPVEDKNKEIEFLKNFMVEKEPYLDSSLTIQDLSAQVKMPVKDLSTLINLYMDKHFFDFVNEYRIEKAIQILKDPSQKELTVLEILYQVGFNSKSSFNTSFKKYTGKTPTDFRKQA</sequence>
<feature type="transmembrane region" description="Helical" evidence="4">
    <location>
        <begin position="74"/>
        <end position="92"/>
    </location>
</feature>
<dbReference type="PANTHER" id="PTHR43280:SF29">
    <property type="entry name" value="ARAC-FAMILY TRANSCRIPTIONAL REGULATOR"/>
    <property type="match status" value="1"/>
</dbReference>
<keyword evidence="1" id="KW-0805">Transcription regulation</keyword>
<keyword evidence="4" id="KW-0812">Transmembrane</keyword>
<keyword evidence="2" id="KW-0238">DNA-binding</keyword>
<organism evidence="6 7">
    <name type="scientific">Pedobacter montanisoli</name>
    <dbReference type="NCBI Taxonomy" id="2923277"/>
    <lineage>
        <taxon>Bacteria</taxon>
        <taxon>Pseudomonadati</taxon>
        <taxon>Bacteroidota</taxon>
        <taxon>Sphingobacteriia</taxon>
        <taxon>Sphingobacteriales</taxon>
        <taxon>Sphingobacteriaceae</taxon>
        <taxon>Pedobacter</taxon>
    </lineage>
</organism>
<dbReference type="EMBL" id="JALGBH010000002">
    <property type="protein sequence ID" value="MCJ0743421.1"/>
    <property type="molecule type" value="Genomic_DNA"/>
</dbReference>
<reference evidence="6" key="1">
    <citation type="submission" date="2022-03" db="EMBL/GenBank/DDBJ databases">
        <authorList>
            <person name="Woo C.Y."/>
        </authorList>
    </citation>
    <scope>NUCLEOTIDE SEQUENCE</scope>
    <source>
        <strain evidence="6">CYS-01</strain>
    </source>
</reference>
<evidence type="ECO:0000256" key="4">
    <source>
        <dbReference type="SAM" id="Phobius"/>
    </source>
</evidence>
<dbReference type="InterPro" id="IPR018062">
    <property type="entry name" value="HTH_AraC-typ_CS"/>
</dbReference>
<dbReference type="InterPro" id="IPR009057">
    <property type="entry name" value="Homeodomain-like_sf"/>
</dbReference>
<feature type="transmembrane region" description="Helical" evidence="4">
    <location>
        <begin position="139"/>
        <end position="159"/>
    </location>
</feature>
<name>A0ABS9ZYL6_9SPHI</name>
<feature type="transmembrane region" description="Helical" evidence="4">
    <location>
        <begin position="212"/>
        <end position="233"/>
    </location>
</feature>
<keyword evidence="3" id="KW-0804">Transcription</keyword>
<dbReference type="RefSeq" id="WP_243362600.1">
    <property type="nucleotide sequence ID" value="NZ_JALGBH010000002.1"/>
</dbReference>
<evidence type="ECO:0000256" key="3">
    <source>
        <dbReference type="ARBA" id="ARBA00023163"/>
    </source>
</evidence>
<accession>A0ABS9ZYL6</accession>
<evidence type="ECO:0000313" key="6">
    <source>
        <dbReference type="EMBL" id="MCJ0743421.1"/>
    </source>
</evidence>
<keyword evidence="4" id="KW-0472">Membrane</keyword>
<dbReference type="Gene3D" id="1.10.10.60">
    <property type="entry name" value="Homeodomain-like"/>
    <property type="match status" value="1"/>
</dbReference>
<evidence type="ECO:0000313" key="7">
    <source>
        <dbReference type="Proteomes" id="UP001165460"/>
    </source>
</evidence>
<dbReference type="PROSITE" id="PS00041">
    <property type="entry name" value="HTH_ARAC_FAMILY_1"/>
    <property type="match status" value="1"/>
</dbReference>
<dbReference type="SMART" id="SM00342">
    <property type="entry name" value="HTH_ARAC"/>
    <property type="match status" value="1"/>
</dbReference>
<feature type="transmembrane region" description="Helical" evidence="4">
    <location>
        <begin position="38"/>
        <end position="54"/>
    </location>
</feature>
<dbReference type="SUPFAM" id="SSF46689">
    <property type="entry name" value="Homeodomain-like"/>
    <property type="match status" value="1"/>
</dbReference>
<dbReference type="Proteomes" id="UP001165460">
    <property type="component" value="Unassembled WGS sequence"/>
</dbReference>
<evidence type="ECO:0000256" key="1">
    <source>
        <dbReference type="ARBA" id="ARBA00023015"/>
    </source>
</evidence>
<dbReference type="PRINTS" id="PR00032">
    <property type="entry name" value="HTHARAC"/>
</dbReference>